<evidence type="ECO:0000256" key="1">
    <source>
        <dbReference type="ARBA" id="ARBA00004141"/>
    </source>
</evidence>
<dbReference type="Proteomes" id="UP000660339">
    <property type="component" value="Unassembled WGS sequence"/>
</dbReference>
<protein>
    <recommendedName>
        <fullName evidence="6">Transport permease protein</fullName>
    </recommendedName>
</protein>
<feature type="domain" description="ABC transmembrane type-2" evidence="7">
    <location>
        <begin position="33"/>
        <end position="260"/>
    </location>
</feature>
<name>A0A8J3PHH6_9ACTN</name>
<sequence>MGSAATATTRHRGAGRPWWLVERHLLVYRRSWSVFVADVTEPLLYLIAIGLGIGSLVGEVAGTGVPYARYLAPALLATSAMNSAMNEASQRVFMRIKLEKTYQTMITTPMTVRDIQFGEVSWAVLRGLATTAGFLVAATAMGLVRSPFALLAIPAAALVGFAFAACGLLVATLLRSWYDYLYLQLFMLPMFLFATTFFPLDRFPDAVRPVVQALPLYHAVTLLRQVCLGRIDQHAALSAGYLLLLGLAACALAAGRWRRMLQS</sequence>
<comment type="similarity">
    <text evidence="6">Belongs to the ABC-2 integral membrane protein family.</text>
</comment>
<evidence type="ECO:0000259" key="7">
    <source>
        <dbReference type="PROSITE" id="PS51012"/>
    </source>
</evidence>
<keyword evidence="4 6" id="KW-0472">Membrane</keyword>
<dbReference type="AlphaFoldDB" id="A0A8J3PHH6"/>
<comment type="caution">
    <text evidence="8">The sequence shown here is derived from an EMBL/GenBank/DDBJ whole genome shotgun (WGS) entry which is preliminary data.</text>
</comment>
<keyword evidence="6" id="KW-0813">Transport</keyword>
<dbReference type="GO" id="GO:0046677">
    <property type="term" value="P:response to antibiotic"/>
    <property type="evidence" value="ECO:0007669"/>
    <property type="project" value="UniProtKB-KW"/>
</dbReference>
<dbReference type="GO" id="GO:0140359">
    <property type="term" value="F:ABC-type transporter activity"/>
    <property type="evidence" value="ECO:0007669"/>
    <property type="project" value="InterPro"/>
</dbReference>
<feature type="transmembrane region" description="Helical" evidence="6">
    <location>
        <begin position="181"/>
        <end position="200"/>
    </location>
</feature>
<organism evidence="8 9">
    <name type="scientific">Catellatospora methionotrophica</name>
    <dbReference type="NCBI Taxonomy" id="121620"/>
    <lineage>
        <taxon>Bacteria</taxon>
        <taxon>Bacillati</taxon>
        <taxon>Actinomycetota</taxon>
        <taxon>Actinomycetes</taxon>
        <taxon>Micromonosporales</taxon>
        <taxon>Micromonosporaceae</taxon>
        <taxon>Catellatospora</taxon>
    </lineage>
</organism>
<feature type="transmembrane region" description="Helical" evidence="6">
    <location>
        <begin position="150"/>
        <end position="174"/>
    </location>
</feature>
<evidence type="ECO:0000256" key="3">
    <source>
        <dbReference type="ARBA" id="ARBA00022989"/>
    </source>
</evidence>
<keyword evidence="9" id="KW-1185">Reference proteome</keyword>
<keyword evidence="6" id="KW-1003">Cell membrane</keyword>
<accession>A0A8J3PHH6</accession>
<dbReference type="PANTHER" id="PTHR43229:SF2">
    <property type="entry name" value="NODULATION PROTEIN J"/>
    <property type="match status" value="1"/>
</dbReference>
<dbReference type="InterPro" id="IPR051784">
    <property type="entry name" value="Nod_factor_ABC_transporter"/>
</dbReference>
<dbReference type="Pfam" id="PF01061">
    <property type="entry name" value="ABC2_membrane"/>
    <property type="match status" value="1"/>
</dbReference>
<evidence type="ECO:0000313" key="9">
    <source>
        <dbReference type="Proteomes" id="UP000660339"/>
    </source>
</evidence>
<dbReference type="PANTHER" id="PTHR43229">
    <property type="entry name" value="NODULATION PROTEIN J"/>
    <property type="match status" value="1"/>
</dbReference>
<dbReference type="InterPro" id="IPR000412">
    <property type="entry name" value="ABC_2_transport"/>
</dbReference>
<evidence type="ECO:0000256" key="6">
    <source>
        <dbReference type="RuleBase" id="RU361157"/>
    </source>
</evidence>
<proteinExistence type="inferred from homology"/>
<gene>
    <name evidence="8" type="ORF">Cme02nite_50610</name>
</gene>
<evidence type="ECO:0000256" key="5">
    <source>
        <dbReference type="ARBA" id="ARBA00023251"/>
    </source>
</evidence>
<evidence type="ECO:0000256" key="2">
    <source>
        <dbReference type="ARBA" id="ARBA00022692"/>
    </source>
</evidence>
<dbReference type="EMBL" id="BONJ01000028">
    <property type="protein sequence ID" value="GIG16729.1"/>
    <property type="molecule type" value="Genomic_DNA"/>
</dbReference>
<feature type="transmembrane region" description="Helical" evidence="6">
    <location>
        <begin position="123"/>
        <end position="144"/>
    </location>
</feature>
<dbReference type="PROSITE" id="PS51012">
    <property type="entry name" value="ABC_TM2"/>
    <property type="match status" value="1"/>
</dbReference>
<dbReference type="PRINTS" id="PR00164">
    <property type="entry name" value="ABC2TRNSPORT"/>
</dbReference>
<keyword evidence="5" id="KW-0046">Antibiotic resistance</keyword>
<keyword evidence="2 6" id="KW-0812">Transmembrane</keyword>
<comment type="subcellular location">
    <subcellularLocation>
        <location evidence="6">Cell membrane</location>
        <topology evidence="6">Multi-pass membrane protein</topology>
    </subcellularLocation>
    <subcellularLocation>
        <location evidence="1">Membrane</location>
        <topology evidence="1">Multi-pass membrane protein</topology>
    </subcellularLocation>
</comment>
<keyword evidence="3 6" id="KW-1133">Transmembrane helix</keyword>
<evidence type="ECO:0000313" key="8">
    <source>
        <dbReference type="EMBL" id="GIG16729.1"/>
    </source>
</evidence>
<dbReference type="PIRSF" id="PIRSF006648">
    <property type="entry name" value="DrrB"/>
    <property type="match status" value="1"/>
</dbReference>
<comment type="caution">
    <text evidence="6">Lacks conserved residue(s) required for the propagation of feature annotation.</text>
</comment>
<dbReference type="InterPro" id="IPR013525">
    <property type="entry name" value="ABC2_TM"/>
</dbReference>
<evidence type="ECO:0000256" key="4">
    <source>
        <dbReference type="ARBA" id="ARBA00023136"/>
    </source>
</evidence>
<feature type="transmembrane region" description="Helical" evidence="6">
    <location>
        <begin position="235"/>
        <end position="255"/>
    </location>
</feature>
<dbReference type="GO" id="GO:0043190">
    <property type="term" value="C:ATP-binding cassette (ABC) transporter complex"/>
    <property type="evidence" value="ECO:0007669"/>
    <property type="project" value="InterPro"/>
</dbReference>
<reference evidence="8" key="1">
    <citation type="submission" date="2021-01" db="EMBL/GenBank/DDBJ databases">
        <title>Whole genome shotgun sequence of Catellatospora methionotrophica NBRC 14553.</title>
        <authorList>
            <person name="Komaki H."/>
            <person name="Tamura T."/>
        </authorList>
    </citation>
    <scope>NUCLEOTIDE SEQUENCE</scope>
    <source>
        <strain evidence="8">NBRC 14553</strain>
    </source>
</reference>
<dbReference type="InterPro" id="IPR047817">
    <property type="entry name" value="ABC2_TM_bact-type"/>
</dbReference>